<dbReference type="AlphaFoldDB" id="A4S8R0"/>
<keyword evidence="6" id="KW-1185">Reference proteome</keyword>
<dbReference type="EMBL" id="CP000595">
    <property type="protein sequence ID" value="ABP00098.1"/>
    <property type="molecule type" value="Genomic_DNA"/>
</dbReference>
<dbReference type="PANTHER" id="PTHR22980">
    <property type="entry name" value="CORTISTATIN"/>
    <property type="match status" value="1"/>
</dbReference>
<comment type="similarity">
    <text evidence="1">Belongs to the TAF9 family. CENP-S/MHF1 subfamily.</text>
</comment>
<name>A4S8R0_OSTLU</name>
<keyword evidence="4" id="KW-0234">DNA repair</keyword>
<dbReference type="GO" id="GO:0046982">
    <property type="term" value="F:protein heterodimerization activity"/>
    <property type="evidence" value="ECO:0007669"/>
    <property type="project" value="InterPro"/>
</dbReference>
<evidence type="ECO:0000313" key="6">
    <source>
        <dbReference type="Proteomes" id="UP000001568"/>
    </source>
</evidence>
<dbReference type="GO" id="GO:0071821">
    <property type="term" value="C:FANCM-MHF complex"/>
    <property type="evidence" value="ECO:0007669"/>
    <property type="project" value="InterPro"/>
</dbReference>
<reference evidence="5 6" key="1">
    <citation type="journal article" date="2007" name="Proc. Natl. Acad. Sci. U.S.A.">
        <title>The tiny eukaryote Ostreococcus provides genomic insights into the paradox of plankton speciation.</title>
        <authorList>
            <person name="Palenik B."/>
            <person name="Grimwood J."/>
            <person name="Aerts A."/>
            <person name="Rouze P."/>
            <person name="Salamov A."/>
            <person name="Putnam N."/>
            <person name="Dupont C."/>
            <person name="Jorgensen R."/>
            <person name="Derelle E."/>
            <person name="Rombauts S."/>
            <person name="Zhou K."/>
            <person name="Otillar R."/>
            <person name="Merchant S.S."/>
            <person name="Podell S."/>
            <person name="Gaasterland T."/>
            <person name="Napoli C."/>
            <person name="Gendler K."/>
            <person name="Manuell A."/>
            <person name="Tai V."/>
            <person name="Vallon O."/>
            <person name="Piganeau G."/>
            <person name="Jancek S."/>
            <person name="Heijde M."/>
            <person name="Jabbari K."/>
            <person name="Bowler C."/>
            <person name="Lohr M."/>
            <person name="Robbens S."/>
            <person name="Werner G."/>
            <person name="Dubchak I."/>
            <person name="Pazour G.J."/>
            <person name="Ren Q."/>
            <person name="Paulsen I."/>
            <person name="Delwiche C."/>
            <person name="Schmutz J."/>
            <person name="Rokhsar D."/>
            <person name="Van de Peer Y."/>
            <person name="Moreau H."/>
            <person name="Grigoriev I.V."/>
        </authorList>
    </citation>
    <scope>NUCLEOTIDE SEQUENCE [LARGE SCALE GENOMIC DNA]</scope>
    <source>
        <strain evidence="5 6">CCE9901</strain>
    </source>
</reference>
<dbReference type="GO" id="GO:0031297">
    <property type="term" value="P:replication fork processing"/>
    <property type="evidence" value="ECO:0007669"/>
    <property type="project" value="TreeGrafter"/>
</dbReference>
<dbReference type="InterPro" id="IPR009072">
    <property type="entry name" value="Histone-fold"/>
</dbReference>
<dbReference type="SUPFAM" id="SSF47113">
    <property type="entry name" value="Histone-fold"/>
    <property type="match status" value="1"/>
</dbReference>
<dbReference type="KEGG" id="olu:OSTLU_27937"/>
<evidence type="ECO:0000313" key="5">
    <source>
        <dbReference type="EMBL" id="ABP00098.1"/>
    </source>
</evidence>
<evidence type="ECO:0008006" key="7">
    <source>
        <dbReference type="Google" id="ProtNLM"/>
    </source>
</evidence>
<evidence type="ECO:0000256" key="3">
    <source>
        <dbReference type="ARBA" id="ARBA00023125"/>
    </source>
</evidence>
<dbReference type="GeneID" id="5005806"/>
<keyword evidence="3" id="KW-0238">DNA-binding</keyword>
<dbReference type="GO" id="GO:0006281">
    <property type="term" value="P:DNA repair"/>
    <property type="evidence" value="ECO:0007669"/>
    <property type="project" value="UniProtKB-KW"/>
</dbReference>
<dbReference type="Proteomes" id="UP000001568">
    <property type="component" value="Chromosome 15"/>
</dbReference>
<keyword evidence="2" id="KW-0227">DNA damage</keyword>
<dbReference type="PANTHER" id="PTHR22980:SF0">
    <property type="entry name" value="CENTROMERE PROTEIN S"/>
    <property type="match status" value="1"/>
</dbReference>
<evidence type="ECO:0000256" key="4">
    <source>
        <dbReference type="ARBA" id="ARBA00023204"/>
    </source>
</evidence>
<evidence type="ECO:0000256" key="1">
    <source>
        <dbReference type="ARBA" id="ARBA00006612"/>
    </source>
</evidence>
<evidence type="ECO:0000256" key="2">
    <source>
        <dbReference type="ARBA" id="ARBA00022763"/>
    </source>
</evidence>
<dbReference type="Gramene" id="ABP00098">
    <property type="protein sequence ID" value="ABP00098"/>
    <property type="gene ID" value="OSTLU_27937"/>
</dbReference>
<dbReference type="GO" id="GO:0003677">
    <property type="term" value="F:DNA binding"/>
    <property type="evidence" value="ECO:0007669"/>
    <property type="project" value="UniProtKB-KW"/>
</dbReference>
<proteinExistence type="inferred from homology"/>
<accession>A4S8R0</accession>
<protein>
    <recommendedName>
        <fullName evidence="7">Centromere protein S</fullName>
    </recommendedName>
</protein>
<dbReference type="OrthoDB" id="1872155at2759"/>
<dbReference type="Gene3D" id="1.10.20.10">
    <property type="entry name" value="Histone, subunit A"/>
    <property type="match status" value="1"/>
</dbReference>
<organism evidence="5 6">
    <name type="scientific">Ostreococcus lucimarinus (strain CCE9901)</name>
    <dbReference type="NCBI Taxonomy" id="436017"/>
    <lineage>
        <taxon>Eukaryota</taxon>
        <taxon>Viridiplantae</taxon>
        <taxon>Chlorophyta</taxon>
        <taxon>Mamiellophyceae</taxon>
        <taxon>Mamiellales</taxon>
        <taxon>Bathycoccaceae</taxon>
        <taxon>Ostreococcus</taxon>
    </lineage>
</organism>
<dbReference type="HOGENOM" id="CLU_2310845_0_0_1"/>
<dbReference type="Pfam" id="PF15630">
    <property type="entry name" value="CENP-S"/>
    <property type="match status" value="1"/>
</dbReference>
<dbReference type="GO" id="GO:0003682">
    <property type="term" value="F:chromatin binding"/>
    <property type="evidence" value="ECO:0007669"/>
    <property type="project" value="TreeGrafter"/>
</dbReference>
<dbReference type="CDD" id="cd22919">
    <property type="entry name" value="HFD_CENP-S"/>
    <property type="match status" value="1"/>
</dbReference>
<gene>
    <name evidence="5" type="ORF">OSTLU_27937</name>
</gene>
<dbReference type="GO" id="GO:0000712">
    <property type="term" value="P:resolution of meiotic recombination intermediates"/>
    <property type="evidence" value="ECO:0007669"/>
    <property type="project" value="TreeGrafter"/>
</dbReference>
<sequence>MGDVGDGDGDANLFEHLKSHVVRVAERVARSHDKSLTPKTAHALSELSYELTKSIARDVRAYANHADRDVVGVKDCDLRARRLRQLVERRRRAMDEDGDE</sequence>
<dbReference type="RefSeq" id="XP_001421804.1">
    <property type="nucleotide sequence ID" value="XM_001421767.1"/>
</dbReference>
<dbReference type="InterPro" id="IPR029003">
    <property type="entry name" value="CENP-S/Mhf1"/>
</dbReference>